<name>A0AAI9C340_STEMA</name>
<protein>
    <submittedName>
        <fullName evidence="8">GtrA family protein</fullName>
    </submittedName>
</protein>
<accession>A0AAI9C340</accession>
<evidence type="ECO:0000313" key="9">
    <source>
        <dbReference type="Proteomes" id="UP001218208"/>
    </source>
</evidence>
<evidence type="ECO:0000256" key="1">
    <source>
        <dbReference type="ARBA" id="ARBA00004141"/>
    </source>
</evidence>
<evidence type="ECO:0000256" key="6">
    <source>
        <dbReference type="SAM" id="Phobius"/>
    </source>
</evidence>
<evidence type="ECO:0000313" key="8">
    <source>
        <dbReference type="EMBL" id="EKT4093118.1"/>
    </source>
</evidence>
<feature type="transmembrane region" description="Helical" evidence="6">
    <location>
        <begin position="31"/>
        <end position="52"/>
    </location>
</feature>
<organism evidence="8 9">
    <name type="scientific">Stenotrophomonas maltophilia</name>
    <name type="common">Pseudomonas maltophilia</name>
    <name type="synonym">Xanthomonas maltophilia</name>
    <dbReference type="NCBI Taxonomy" id="40324"/>
    <lineage>
        <taxon>Bacteria</taxon>
        <taxon>Pseudomonadati</taxon>
        <taxon>Pseudomonadota</taxon>
        <taxon>Gammaproteobacteria</taxon>
        <taxon>Lysobacterales</taxon>
        <taxon>Lysobacteraceae</taxon>
        <taxon>Stenotrophomonas</taxon>
        <taxon>Stenotrophomonas maltophilia group</taxon>
    </lineage>
</organism>
<feature type="domain" description="GtrA/DPMS transmembrane" evidence="7">
    <location>
        <begin position="6"/>
        <end position="121"/>
    </location>
</feature>
<dbReference type="RefSeq" id="WP_162622000.1">
    <property type="nucleotide sequence ID" value="NZ_CP029773.1"/>
</dbReference>
<reference evidence="8" key="1">
    <citation type="submission" date="2022-07" db="EMBL/GenBank/DDBJ databases">
        <authorList>
            <consortium name="DAFM: The Division of Animal and Food Microbiology"/>
        </authorList>
    </citation>
    <scope>NUCLEOTIDE SEQUENCE</scope>
    <source>
        <strain evidence="8">19MO01SH01-2</strain>
    </source>
</reference>
<evidence type="ECO:0000256" key="2">
    <source>
        <dbReference type="ARBA" id="ARBA00009399"/>
    </source>
</evidence>
<evidence type="ECO:0000256" key="4">
    <source>
        <dbReference type="ARBA" id="ARBA00022989"/>
    </source>
</evidence>
<feature type="transmembrane region" description="Helical" evidence="6">
    <location>
        <begin position="73"/>
        <end position="93"/>
    </location>
</feature>
<dbReference type="GO" id="GO:0005886">
    <property type="term" value="C:plasma membrane"/>
    <property type="evidence" value="ECO:0007669"/>
    <property type="project" value="TreeGrafter"/>
</dbReference>
<feature type="transmembrane region" description="Helical" evidence="6">
    <location>
        <begin position="7"/>
        <end position="25"/>
    </location>
</feature>
<dbReference type="Proteomes" id="UP001218208">
    <property type="component" value="Unassembled WGS sequence"/>
</dbReference>
<gene>
    <name evidence="8" type="ORF">QEG23_002644</name>
</gene>
<keyword evidence="5 6" id="KW-0472">Membrane</keyword>
<dbReference type="PANTHER" id="PTHR38459">
    <property type="entry name" value="PROPHAGE BACTOPRENOL-LINKED GLUCOSE TRANSLOCASE HOMOLOG"/>
    <property type="match status" value="1"/>
</dbReference>
<comment type="subcellular location">
    <subcellularLocation>
        <location evidence="1">Membrane</location>
        <topology evidence="1">Multi-pass membrane protein</topology>
    </subcellularLocation>
</comment>
<dbReference type="InterPro" id="IPR051401">
    <property type="entry name" value="GtrA_CellWall_Glycosyl"/>
</dbReference>
<sequence>MPRLFRFLLSGGSAAAVEYAIFLLLQTQLGANWLLLNQSVSFTGGFIVSFMLNRHWVFRSEGAWGGELARYGLLAAINLVLGNVAISLLAGPLGVPPLLAKLIVMVMVASWNYVIFSRLVFRQRPTA</sequence>
<dbReference type="InterPro" id="IPR007267">
    <property type="entry name" value="GtrA_DPMS_TM"/>
</dbReference>
<evidence type="ECO:0000256" key="3">
    <source>
        <dbReference type="ARBA" id="ARBA00022692"/>
    </source>
</evidence>
<proteinExistence type="inferred from homology"/>
<keyword evidence="4 6" id="KW-1133">Transmembrane helix</keyword>
<dbReference type="GO" id="GO:0000271">
    <property type="term" value="P:polysaccharide biosynthetic process"/>
    <property type="evidence" value="ECO:0007669"/>
    <property type="project" value="InterPro"/>
</dbReference>
<evidence type="ECO:0000256" key="5">
    <source>
        <dbReference type="ARBA" id="ARBA00023136"/>
    </source>
</evidence>
<comment type="similarity">
    <text evidence="2">Belongs to the GtrA family.</text>
</comment>
<keyword evidence="3 6" id="KW-0812">Transmembrane</keyword>
<feature type="transmembrane region" description="Helical" evidence="6">
    <location>
        <begin position="99"/>
        <end position="121"/>
    </location>
</feature>
<dbReference type="PANTHER" id="PTHR38459:SF1">
    <property type="entry name" value="PROPHAGE BACTOPRENOL-LINKED GLUCOSE TRANSLOCASE HOMOLOG"/>
    <property type="match status" value="1"/>
</dbReference>
<evidence type="ECO:0000259" key="7">
    <source>
        <dbReference type="Pfam" id="PF04138"/>
    </source>
</evidence>
<dbReference type="AlphaFoldDB" id="A0AAI9C340"/>
<comment type="caution">
    <text evidence="8">The sequence shown here is derived from an EMBL/GenBank/DDBJ whole genome shotgun (WGS) entry which is preliminary data.</text>
</comment>
<dbReference type="Pfam" id="PF04138">
    <property type="entry name" value="GtrA_DPMS_TM"/>
    <property type="match status" value="1"/>
</dbReference>
<dbReference type="EMBL" id="ABLOJW010000013">
    <property type="protein sequence ID" value="EKT4093118.1"/>
    <property type="molecule type" value="Genomic_DNA"/>
</dbReference>